<sequence length="139" mass="14696">MVVMLLGGLVYWRAFQAQQSLTRAAGDGARAAHTLIAAGITHCHPTPTTAAANKAAIQQRVTQTVSRSLQQSAMPGDVLQQLTVGALQWGSCPSGGESSARFELTYTLTPLLGGNCSNAWFSEPCTLHEASELHFATLL</sequence>
<dbReference type="Proteomes" id="UP000196138">
    <property type="component" value="Chromosome"/>
</dbReference>
<accession>A0A1Y0ETR3</accession>
<organism evidence="1 2">
    <name type="scientific">Comamonas serinivorans</name>
    <dbReference type="NCBI Taxonomy" id="1082851"/>
    <lineage>
        <taxon>Bacteria</taxon>
        <taxon>Pseudomonadati</taxon>
        <taxon>Pseudomonadota</taxon>
        <taxon>Betaproteobacteria</taxon>
        <taxon>Burkholderiales</taxon>
        <taxon>Comamonadaceae</taxon>
        <taxon>Comamonas</taxon>
    </lineage>
</organism>
<dbReference type="KEGG" id="cser:CCO03_06385"/>
<protein>
    <submittedName>
        <fullName evidence="1">Uncharacterized protein</fullName>
    </submittedName>
</protein>
<reference evidence="1 2" key="1">
    <citation type="submission" date="2017-05" db="EMBL/GenBank/DDBJ databases">
        <authorList>
            <person name="Song R."/>
            <person name="Chenine A.L."/>
            <person name="Ruprecht R.M."/>
        </authorList>
    </citation>
    <scope>NUCLEOTIDE SEQUENCE [LARGE SCALE GENOMIC DNA]</scope>
    <source>
        <strain evidence="1 2">DSM 26136</strain>
    </source>
</reference>
<gene>
    <name evidence="1" type="ORF">CCO03_06385</name>
</gene>
<evidence type="ECO:0000313" key="1">
    <source>
        <dbReference type="EMBL" id="ARU06699.1"/>
    </source>
</evidence>
<evidence type="ECO:0000313" key="2">
    <source>
        <dbReference type="Proteomes" id="UP000196138"/>
    </source>
</evidence>
<name>A0A1Y0ETR3_9BURK</name>
<proteinExistence type="predicted"/>
<keyword evidence="2" id="KW-1185">Reference proteome</keyword>
<dbReference type="EMBL" id="CP021455">
    <property type="protein sequence ID" value="ARU06699.1"/>
    <property type="molecule type" value="Genomic_DNA"/>
</dbReference>
<dbReference type="AlphaFoldDB" id="A0A1Y0ETR3"/>